<keyword evidence="7" id="KW-0964">Secreted</keyword>
<dbReference type="PANTHER" id="PTHR43730">
    <property type="entry name" value="BETA-MANNOSIDASE"/>
    <property type="match status" value="1"/>
</dbReference>
<evidence type="ECO:0000259" key="16">
    <source>
        <dbReference type="Pfam" id="PF00703"/>
    </source>
</evidence>
<evidence type="ECO:0000313" key="20">
    <source>
        <dbReference type="EMBL" id="XBG60039.1"/>
    </source>
</evidence>
<keyword evidence="8" id="KW-0732">Signal</keyword>
<evidence type="ECO:0000256" key="10">
    <source>
        <dbReference type="ARBA" id="ARBA00023180"/>
    </source>
</evidence>
<evidence type="ECO:0000256" key="3">
    <source>
        <dbReference type="ARBA" id="ARBA00004613"/>
    </source>
</evidence>
<evidence type="ECO:0000259" key="18">
    <source>
        <dbReference type="Pfam" id="PF17786"/>
    </source>
</evidence>
<dbReference type="Pfam" id="PF17786">
    <property type="entry name" value="Mannosidase_ig"/>
    <property type="match status" value="1"/>
</dbReference>
<comment type="pathway">
    <text evidence="4">Glycan metabolism; N-glycan degradation.</text>
</comment>
<proteinExistence type="inferred from homology"/>
<dbReference type="Gene3D" id="3.20.20.80">
    <property type="entry name" value="Glycosidases"/>
    <property type="match status" value="1"/>
</dbReference>
<evidence type="ECO:0000256" key="5">
    <source>
        <dbReference type="ARBA" id="ARBA00011738"/>
    </source>
</evidence>
<dbReference type="GO" id="GO:0004567">
    <property type="term" value="F:beta-mannosidase activity"/>
    <property type="evidence" value="ECO:0007669"/>
    <property type="project" value="UniProtKB-EC"/>
</dbReference>
<dbReference type="GO" id="GO:0005576">
    <property type="term" value="C:extracellular region"/>
    <property type="evidence" value="ECO:0007669"/>
    <property type="project" value="UniProtKB-SubCell"/>
</dbReference>
<keyword evidence="11" id="KW-0458">Lysosome</keyword>
<evidence type="ECO:0000256" key="7">
    <source>
        <dbReference type="ARBA" id="ARBA00022525"/>
    </source>
</evidence>
<evidence type="ECO:0000256" key="4">
    <source>
        <dbReference type="ARBA" id="ARBA00004740"/>
    </source>
</evidence>
<evidence type="ECO:0000256" key="9">
    <source>
        <dbReference type="ARBA" id="ARBA00022801"/>
    </source>
</evidence>
<dbReference type="InterPro" id="IPR008979">
    <property type="entry name" value="Galactose-bd-like_sf"/>
</dbReference>
<dbReference type="EMBL" id="CP157199">
    <property type="protein sequence ID" value="XBG60039.1"/>
    <property type="molecule type" value="Genomic_DNA"/>
</dbReference>
<dbReference type="SUPFAM" id="SSF49785">
    <property type="entry name" value="Galactose-binding domain-like"/>
    <property type="match status" value="1"/>
</dbReference>
<feature type="domain" description="Mannosidase Ig/CBM-like" evidence="18">
    <location>
        <begin position="662"/>
        <end position="740"/>
    </location>
</feature>
<dbReference type="InterPro" id="IPR041447">
    <property type="entry name" value="Mannosidase_ig"/>
</dbReference>
<evidence type="ECO:0000256" key="14">
    <source>
        <dbReference type="ARBA" id="ARBA00041069"/>
    </source>
</evidence>
<organism evidence="20">
    <name type="scientific">Pontimicrobium sp. SW4</name>
    <dbReference type="NCBI Taxonomy" id="3153519"/>
    <lineage>
        <taxon>Bacteria</taxon>
        <taxon>Pseudomonadati</taxon>
        <taxon>Bacteroidota</taxon>
        <taxon>Flavobacteriia</taxon>
        <taxon>Flavobacteriales</taxon>
        <taxon>Flavobacteriaceae</taxon>
        <taxon>Pontimicrobium</taxon>
    </lineage>
</organism>
<dbReference type="InterPro" id="IPR013783">
    <property type="entry name" value="Ig-like_fold"/>
</dbReference>
<dbReference type="Pfam" id="PF00703">
    <property type="entry name" value="Glyco_hydro_2"/>
    <property type="match status" value="1"/>
</dbReference>
<dbReference type="Pfam" id="PF22666">
    <property type="entry name" value="Glyco_hydro_2_N2"/>
    <property type="match status" value="1"/>
</dbReference>
<dbReference type="InterPro" id="IPR054593">
    <property type="entry name" value="Beta-mannosidase-like_N2"/>
</dbReference>
<dbReference type="Pfam" id="PF17753">
    <property type="entry name" value="Ig_mannosidase"/>
    <property type="match status" value="1"/>
</dbReference>
<dbReference type="PANTHER" id="PTHR43730:SF1">
    <property type="entry name" value="BETA-MANNOSIDASE"/>
    <property type="match status" value="1"/>
</dbReference>
<evidence type="ECO:0000256" key="6">
    <source>
        <dbReference type="ARBA" id="ARBA00012754"/>
    </source>
</evidence>
<feature type="domain" description="Beta-mannosidase Ig-fold" evidence="17">
    <location>
        <begin position="743"/>
        <end position="810"/>
    </location>
</feature>
<dbReference type="EC" id="3.2.1.25" evidence="6"/>
<dbReference type="InterPro" id="IPR036156">
    <property type="entry name" value="Beta-gal/glucu_dom_sf"/>
</dbReference>
<evidence type="ECO:0000259" key="19">
    <source>
        <dbReference type="Pfam" id="PF22666"/>
    </source>
</evidence>
<protein>
    <recommendedName>
        <fullName evidence="14">Beta-mannosidase B</fullName>
        <ecNumber evidence="6">3.2.1.25</ecNumber>
    </recommendedName>
    <alternativeName>
        <fullName evidence="15">Mannanase B</fullName>
    </alternativeName>
</protein>
<evidence type="ECO:0000256" key="11">
    <source>
        <dbReference type="ARBA" id="ARBA00023228"/>
    </source>
</evidence>
<dbReference type="GO" id="GO:0005764">
    <property type="term" value="C:lysosome"/>
    <property type="evidence" value="ECO:0007669"/>
    <property type="project" value="UniProtKB-SubCell"/>
</dbReference>
<dbReference type="GO" id="GO:0006516">
    <property type="term" value="P:glycoprotein catabolic process"/>
    <property type="evidence" value="ECO:0007669"/>
    <property type="project" value="TreeGrafter"/>
</dbReference>
<dbReference type="Gene3D" id="2.60.40.10">
    <property type="entry name" value="Immunoglobulins"/>
    <property type="match status" value="3"/>
</dbReference>
<evidence type="ECO:0000256" key="1">
    <source>
        <dbReference type="ARBA" id="ARBA00000829"/>
    </source>
</evidence>
<dbReference type="InterPro" id="IPR017853">
    <property type="entry name" value="GH"/>
</dbReference>
<dbReference type="FunFam" id="3.20.20.80:FF:000050">
    <property type="entry name" value="Beta-mannosidase B"/>
    <property type="match status" value="1"/>
</dbReference>
<dbReference type="Gene3D" id="2.60.120.260">
    <property type="entry name" value="Galactose-binding domain-like"/>
    <property type="match status" value="1"/>
</dbReference>
<comment type="similarity">
    <text evidence="13">Belongs to the glycosyl hydrolase 2 family. Beta-mannosidase B subfamily.</text>
</comment>
<feature type="domain" description="Glycoside hydrolase family 2 immunoglobulin-like beta-sandwich" evidence="16">
    <location>
        <begin position="217"/>
        <end position="305"/>
    </location>
</feature>
<dbReference type="InterPro" id="IPR006102">
    <property type="entry name" value="Ig-like_GH2"/>
</dbReference>
<dbReference type="AlphaFoldDB" id="A0AAU7BPF0"/>
<keyword evidence="9 20" id="KW-0378">Hydrolase</keyword>
<evidence type="ECO:0000256" key="15">
    <source>
        <dbReference type="ARBA" id="ARBA00041614"/>
    </source>
</evidence>
<dbReference type="SUPFAM" id="SSF51445">
    <property type="entry name" value="(Trans)glycosidases"/>
    <property type="match status" value="1"/>
</dbReference>
<reference evidence="20" key="1">
    <citation type="submission" date="2024-05" db="EMBL/GenBank/DDBJ databases">
        <title>Pontimicrobium maritimus sp. nov., isolated form sea water.</title>
        <authorList>
            <person name="Muhammad N."/>
            <person name="Vuong T.Q."/>
            <person name="Han H.L."/>
            <person name="Kim S.-G."/>
        </authorList>
    </citation>
    <scope>NUCLEOTIDE SEQUENCE</scope>
    <source>
        <strain evidence="20">SW4</strain>
    </source>
</reference>
<sequence length="819" mass="95136">MRYSILLLILICFSCQTKHDAPQTIELHNNWQFKKANESTWNPATVPGNVHSDLLGNSLIQNPFIGNNEHDLQWISETDWEYKTTFSVEKKTLQKKNIELDFEGLDTYASIFLNDSLILKTNNAFREFQVDVKSLLKTENVLRILFKNTIKHEEQAKEKLGYTLPEGNRIFTRKAQFQYGWDWGPKLNTSAIWRPVKLAAWNDYKINGFHIEQPSLNDSIAELAVILDTNSKLKKLNFDIYVNDSLQASLEDFLTNDSKIIPFTIKNPKRWWPHNLGDPYLYDIKVVVKKGKTILDSISVKKGLRTIELVAEKDSIGESFYFKVNDVPVYAKGANYIPQNNMQNKVTKTHYEKLLDDVVDANMNMLRVWGGGIYENDIFYELCDEKGILVWQDFMFACAMYPGDKDYLQNVQQEAIDNVKRLRNHASIALWCGNNENSEGWHRWGWQDGRQQEEKDEIWGNYLKVFDSILPNTVANLTDTDYWESSPKYGRGNPKYEFEGDAHDWWIWHDGYPFEHLEERVPRFMSEFGMQSFPSYEVINYINQSDSLEITSVGFKNHQKHVRGFQLIDEYMKRDFPVATNPEDYVYMSQLLQAYGITKGLEAQRRAKPYNMGTLYWQLNDCWPSISWSSIDFFGNWKALHYKTKKAFDNVLISSKVEGDILKTFIINDNLEAVTDTLHLKLIDFSGKELWTYSKEITALENSSELMHELNLINIDKRNAVLISSFNNTTSTHYLAKPKDLKLQQADINHEITKISSGFKIKLSSSTLQKDVFLFTKTKGHFSNNFFDLLPNESIEIELETEAETLEGLKIKALNGFIK</sequence>
<evidence type="ECO:0000256" key="12">
    <source>
        <dbReference type="ARBA" id="ARBA00023295"/>
    </source>
</evidence>
<accession>A0AAU7BPF0</accession>
<keyword evidence="10" id="KW-0325">Glycoprotein</keyword>
<dbReference type="FunFam" id="2.60.120.260:FF:000060">
    <property type="entry name" value="Probable beta-mannosidase"/>
    <property type="match status" value="1"/>
</dbReference>
<feature type="domain" description="Beta-mannosidase-like galactose-binding" evidence="19">
    <location>
        <begin position="31"/>
        <end position="194"/>
    </location>
</feature>
<dbReference type="SUPFAM" id="SSF49303">
    <property type="entry name" value="beta-Galactosidase/glucuronidase domain"/>
    <property type="match status" value="3"/>
</dbReference>
<name>A0AAU7BPF0_9FLAO</name>
<dbReference type="InterPro" id="IPR050887">
    <property type="entry name" value="Beta-mannosidase_GH2"/>
</dbReference>
<evidence type="ECO:0000256" key="13">
    <source>
        <dbReference type="ARBA" id="ARBA00038429"/>
    </source>
</evidence>
<comment type="subunit">
    <text evidence="5">Homodimer.</text>
</comment>
<evidence type="ECO:0000256" key="2">
    <source>
        <dbReference type="ARBA" id="ARBA00004371"/>
    </source>
</evidence>
<gene>
    <name evidence="20" type="ORF">ABGB03_09210</name>
</gene>
<evidence type="ECO:0000256" key="8">
    <source>
        <dbReference type="ARBA" id="ARBA00022729"/>
    </source>
</evidence>
<keyword evidence="12" id="KW-0326">Glycosidase</keyword>
<comment type="subcellular location">
    <subcellularLocation>
        <location evidence="2">Lysosome</location>
    </subcellularLocation>
    <subcellularLocation>
        <location evidence="3">Secreted</location>
    </subcellularLocation>
</comment>
<dbReference type="RefSeq" id="WP_347922166.1">
    <property type="nucleotide sequence ID" value="NZ_CP157199.1"/>
</dbReference>
<comment type="catalytic activity">
    <reaction evidence="1">
        <text>Hydrolysis of terminal, non-reducing beta-D-mannose residues in beta-D-mannosides.</text>
        <dbReference type="EC" id="3.2.1.25"/>
    </reaction>
</comment>
<dbReference type="InterPro" id="IPR041625">
    <property type="entry name" value="Beta-mannosidase_Ig"/>
</dbReference>
<evidence type="ECO:0000259" key="17">
    <source>
        <dbReference type="Pfam" id="PF17753"/>
    </source>
</evidence>
<dbReference type="GO" id="GO:0005975">
    <property type="term" value="P:carbohydrate metabolic process"/>
    <property type="evidence" value="ECO:0007669"/>
    <property type="project" value="InterPro"/>
</dbReference>